<dbReference type="AlphaFoldDB" id="A0A4S8JB89"/>
<name>A0A4S8JB89_MUSBA</name>
<dbReference type="PANTHER" id="PTHR34204">
    <property type="entry name" value="RNA-BINDING ASCH DOMAIN PROTEIN"/>
    <property type="match status" value="1"/>
</dbReference>
<protein>
    <recommendedName>
        <fullName evidence="4">ASCH domain-containing protein</fullName>
    </recommendedName>
</protein>
<organism evidence="2 3">
    <name type="scientific">Musa balbisiana</name>
    <name type="common">Banana</name>
    <dbReference type="NCBI Taxonomy" id="52838"/>
    <lineage>
        <taxon>Eukaryota</taxon>
        <taxon>Viridiplantae</taxon>
        <taxon>Streptophyta</taxon>
        <taxon>Embryophyta</taxon>
        <taxon>Tracheophyta</taxon>
        <taxon>Spermatophyta</taxon>
        <taxon>Magnoliopsida</taxon>
        <taxon>Liliopsida</taxon>
        <taxon>Zingiberales</taxon>
        <taxon>Musaceae</taxon>
        <taxon>Musa</taxon>
    </lineage>
</organism>
<keyword evidence="3" id="KW-1185">Reference proteome</keyword>
<dbReference type="Gene3D" id="2.30.130.30">
    <property type="entry name" value="Hypothetical protein"/>
    <property type="match status" value="1"/>
</dbReference>
<accession>A0A4S8JB89</accession>
<dbReference type="InterPro" id="IPR015947">
    <property type="entry name" value="PUA-like_sf"/>
</dbReference>
<evidence type="ECO:0008006" key="4">
    <source>
        <dbReference type="Google" id="ProtNLM"/>
    </source>
</evidence>
<dbReference type="EMBL" id="PYDT01000006">
    <property type="protein sequence ID" value="THU58988.1"/>
    <property type="molecule type" value="Genomic_DNA"/>
</dbReference>
<feature type="region of interest" description="Disordered" evidence="1">
    <location>
        <begin position="1"/>
        <end position="27"/>
    </location>
</feature>
<dbReference type="PANTHER" id="PTHR34204:SF2">
    <property type="entry name" value="RNA-BINDING ASCH DOMAIN PROTEIN"/>
    <property type="match status" value="1"/>
</dbReference>
<evidence type="ECO:0000313" key="3">
    <source>
        <dbReference type="Proteomes" id="UP000317650"/>
    </source>
</evidence>
<evidence type="ECO:0000256" key="1">
    <source>
        <dbReference type="SAM" id="MobiDB-lite"/>
    </source>
</evidence>
<dbReference type="Proteomes" id="UP000317650">
    <property type="component" value="Chromosome 3"/>
</dbReference>
<reference evidence="2 3" key="1">
    <citation type="journal article" date="2019" name="Nat. Plants">
        <title>Genome sequencing of Musa balbisiana reveals subgenome evolution and function divergence in polyploid bananas.</title>
        <authorList>
            <person name="Yao X."/>
        </authorList>
    </citation>
    <scope>NUCLEOTIDE SEQUENCE [LARGE SCALE GENOMIC DNA]</scope>
    <source>
        <strain evidence="3">cv. DH-PKW</strain>
        <tissue evidence="2">Leaves</tissue>
    </source>
</reference>
<evidence type="ECO:0000313" key="2">
    <source>
        <dbReference type="EMBL" id="THU58988.1"/>
    </source>
</evidence>
<sequence length="478" mass="52204">MEGGGTVVAPLGTTGSPPSPGVPPVGLSDDHMEELLRFTLSLAASPLSLSPDYCSRLLQPEPSPLSPLPLDGSENTFGGAPPHPLYKRLARAIRRCIHSRSFSRSAGSVVASIPLDESVKMKESDWDALILDKGSELLSMFNAVDFELHVQEPFFSQLRACLKTVEGRCAVGNYNRYPTISSNLPKLFSFILFLILGSFRCVLARMVPGSLILFNKCLLLEVQHVNRYGSFSEMLQAETLAKVLPGVATINDGVQIYRKFYTEEKEMSNGVLAISVSKPTTQPYDSLAKLLSGLSYDGIAGLLGMAHTVGTVPDALPPPRSLLISSSMQPTRPTVEGCSLTDAARALSKHVNRSSSGWWGVLSGSESNKNRLALEVVIHLLNNCCWMNVHLIQPHGPVFEIRVPEGFGARWSKDGLKDIALDYVILKFTTSRLERFTASSAGERCQQDISWRKKTCNSMSVKFEVLKVAGLSGKLSYW</sequence>
<comment type="caution">
    <text evidence="2">The sequence shown here is derived from an EMBL/GenBank/DDBJ whole genome shotgun (WGS) entry which is preliminary data.</text>
</comment>
<gene>
    <name evidence="2" type="ORF">C4D60_Mb03t20260</name>
</gene>
<dbReference type="SUPFAM" id="SSF88697">
    <property type="entry name" value="PUA domain-like"/>
    <property type="match status" value="1"/>
</dbReference>
<proteinExistence type="predicted"/>